<name>A0ABP0EWF1_CLALP</name>
<keyword evidence="5" id="KW-0503">Monooxygenase</keyword>
<keyword evidence="5" id="KW-0560">Oxidoreductase</keyword>
<accession>A0ABP0EWF1</accession>
<dbReference type="Pfam" id="PF00067">
    <property type="entry name" value="p450"/>
    <property type="match status" value="1"/>
</dbReference>
<keyword evidence="4 5" id="KW-0408">Iron</keyword>
<dbReference type="InterPro" id="IPR017972">
    <property type="entry name" value="Cyt_P450_CS"/>
</dbReference>
<keyword evidence="6" id="KW-1133">Transmembrane helix</keyword>
<keyword evidence="6" id="KW-0812">Transmembrane</keyword>
<keyword evidence="3 5" id="KW-0479">Metal-binding</keyword>
<protein>
    <recommendedName>
        <fullName evidence="9">Cytochrome P450</fullName>
    </recommendedName>
</protein>
<proteinExistence type="inferred from homology"/>
<dbReference type="Proteomes" id="UP001642483">
    <property type="component" value="Unassembled WGS sequence"/>
</dbReference>
<reference evidence="7 8" key="1">
    <citation type="submission" date="2024-02" db="EMBL/GenBank/DDBJ databases">
        <authorList>
            <person name="Daric V."/>
            <person name="Darras S."/>
        </authorList>
    </citation>
    <scope>NUCLEOTIDE SEQUENCE [LARGE SCALE GENOMIC DNA]</scope>
</reference>
<gene>
    <name evidence="7" type="ORF">CVLEPA_LOCUS796</name>
</gene>
<evidence type="ECO:0008006" key="9">
    <source>
        <dbReference type="Google" id="ProtNLM"/>
    </source>
</evidence>
<comment type="similarity">
    <text evidence="2 5">Belongs to the cytochrome P450 family.</text>
</comment>
<dbReference type="PANTHER" id="PTHR24300:SF397">
    <property type="entry name" value="CYTOCHROME P450 2U1"/>
    <property type="match status" value="1"/>
</dbReference>
<dbReference type="InterPro" id="IPR001128">
    <property type="entry name" value="Cyt_P450"/>
</dbReference>
<evidence type="ECO:0000313" key="7">
    <source>
        <dbReference type="EMBL" id="CAK8671756.1"/>
    </source>
</evidence>
<keyword evidence="5" id="KW-0349">Heme</keyword>
<evidence type="ECO:0000256" key="4">
    <source>
        <dbReference type="ARBA" id="ARBA00023004"/>
    </source>
</evidence>
<comment type="cofactor">
    <cofactor evidence="1">
        <name>heme</name>
        <dbReference type="ChEBI" id="CHEBI:30413"/>
    </cofactor>
</comment>
<comment type="caution">
    <text evidence="7">The sequence shown here is derived from an EMBL/GenBank/DDBJ whole genome shotgun (WGS) entry which is preliminary data.</text>
</comment>
<keyword evidence="6" id="KW-0472">Membrane</keyword>
<organism evidence="7 8">
    <name type="scientific">Clavelina lepadiformis</name>
    <name type="common">Light-bulb sea squirt</name>
    <name type="synonym">Ascidia lepadiformis</name>
    <dbReference type="NCBI Taxonomy" id="159417"/>
    <lineage>
        <taxon>Eukaryota</taxon>
        <taxon>Metazoa</taxon>
        <taxon>Chordata</taxon>
        <taxon>Tunicata</taxon>
        <taxon>Ascidiacea</taxon>
        <taxon>Aplousobranchia</taxon>
        <taxon>Clavelinidae</taxon>
        <taxon>Clavelina</taxon>
    </lineage>
</organism>
<dbReference type="SUPFAM" id="SSF48264">
    <property type="entry name" value="Cytochrome P450"/>
    <property type="match status" value="1"/>
</dbReference>
<dbReference type="PRINTS" id="PR00385">
    <property type="entry name" value="P450"/>
</dbReference>
<evidence type="ECO:0000256" key="3">
    <source>
        <dbReference type="ARBA" id="ARBA00022723"/>
    </source>
</evidence>
<evidence type="ECO:0000256" key="2">
    <source>
        <dbReference type="ARBA" id="ARBA00010617"/>
    </source>
</evidence>
<evidence type="ECO:0000256" key="1">
    <source>
        <dbReference type="ARBA" id="ARBA00001971"/>
    </source>
</evidence>
<keyword evidence="8" id="KW-1185">Reference proteome</keyword>
<dbReference type="InterPro" id="IPR050182">
    <property type="entry name" value="Cytochrome_P450_fam2"/>
</dbReference>
<evidence type="ECO:0000313" key="8">
    <source>
        <dbReference type="Proteomes" id="UP001642483"/>
    </source>
</evidence>
<dbReference type="PANTHER" id="PTHR24300">
    <property type="entry name" value="CYTOCHROME P450 508A4-RELATED"/>
    <property type="match status" value="1"/>
</dbReference>
<dbReference type="InterPro" id="IPR036396">
    <property type="entry name" value="Cyt_P450_sf"/>
</dbReference>
<dbReference type="PRINTS" id="PR00463">
    <property type="entry name" value="EP450I"/>
</dbReference>
<dbReference type="Gene3D" id="1.10.630.10">
    <property type="entry name" value="Cytochrome P450"/>
    <property type="match status" value="1"/>
</dbReference>
<feature type="transmembrane region" description="Helical" evidence="6">
    <location>
        <begin position="12"/>
        <end position="32"/>
    </location>
</feature>
<evidence type="ECO:0000256" key="5">
    <source>
        <dbReference type="RuleBase" id="RU000461"/>
    </source>
</evidence>
<dbReference type="InterPro" id="IPR002401">
    <property type="entry name" value="Cyt_P450_E_grp-I"/>
</dbReference>
<evidence type="ECO:0000256" key="6">
    <source>
        <dbReference type="SAM" id="Phobius"/>
    </source>
</evidence>
<dbReference type="EMBL" id="CAWYQH010000001">
    <property type="protein sequence ID" value="CAK8671756.1"/>
    <property type="molecule type" value="Genomic_DNA"/>
</dbReference>
<sequence>MILQMMQNICMYFYVSVDIYVVLIFLLTYGLWNLKRPHSRFPPGPIGIPFFGSMFQLRKDPEKVVKKWSLNHYGPVMSVPLANQHYIYLNTYEAVQAAFLKQGSKFSGRPNMFLFHQVSQNYGLALKTYGEDFKVQRKFGNKILRGLGFGQKKMEDIINREGDHFIKHLEKYSGRPVNIKADIYNLTSNIICGVALGRRFEYDDPMFREILFCTEKSMGDPHDAWKILMLVICPKARFLPFIRGANERYKQNQLKILGLMKNIVKEHKETFNPNCLSDFIDAYLYEQQHGLGKGNNQFEDRQLEVYVRDLFFAGTETSSNTICWGLLILLHYPEFKSKIEEEIAEAIGWTNTPSVSHRENMPFTCAFLQELVRFRTLTPGGSPHCTTEPAELFGYHIPKGTMVMANIWGVNNDPSEWPNPEVFDPYRHINDNKQFVHSSKIIPFSMGPRVCLGEQLARMEIFIIMVKVLQHFKVEADAELPSLQPGVNSVLCAPQSYKLVLSPH</sequence>
<dbReference type="PROSITE" id="PS00086">
    <property type="entry name" value="CYTOCHROME_P450"/>
    <property type="match status" value="1"/>
</dbReference>